<dbReference type="OrthoDB" id="1160165at2"/>
<sequence>MKNYVSLSLLILVLFSSEVNAQYAGQGEFLRELVVRESGDIYTIDTEDGQMNLKDIEGSPFLTEEFKSGVIINNSKEKSKIKANLRYNIFYDQVEVKYENELKMDLVQTMVLKRVDIYEYLVEGKLFKLYFNDEIFFDGDSGYLEVLNSEDKKIVLFKKYYQNYISAKRASTTYQRDTPPQLITNFTYYISKDSGQTFSSIEADRWDILDSFENNEKEVMKDFIKSNKFKFRGTDKELENELKRTISYYNSL</sequence>
<dbReference type="RefSeq" id="WP_015024232.1">
    <property type="nucleotide sequence ID" value="NC_018721.1"/>
</dbReference>
<dbReference type="EMBL" id="CP003879">
    <property type="protein sequence ID" value="AFU68639.1"/>
    <property type="molecule type" value="Genomic_DNA"/>
</dbReference>
<reference evidence="2" key="1">
    <citation type="submission" date="2006-03" db="EMBL/GenBank/DDBJ databases">
        <authorList>
            <person name="Bowman J."/>
            <person name="Ferriera S."/>
            <person name="Johnson J."/>
            <person name="Kravitz S."/>
            <person name="Halpern A."/>
            <person name="Remington K."/>
            <person name="Beeson K."/>
            <person name="Tran B."/>
            <person name="Rogers Y.-H."/>
            <person name="Friedman R."/>
            <person name="Venter J.C."/>
        </authorList>
    </citation>
    <scope>NUCLEOTIDE SEQUENCE [LARGE SCALE GENOMIC DNA]</scope>
    <source>
        <strain evidence="2">ATCC 700755</strain>
    </source>
</reference>
<organism evidence="2 3">
    <name type="scientific">Psychroflexus torquis (strain ATCC 700755 / CIP 106069 / ACAM 623)</name>
    <dbReference type="NCBI Taxonomy" id="313595"/>
    <lineage>
        <taxon>Bacteria</taxon>
        <taxon>Pseudomonadati</taxon>
        <taxon>Bacteroidota</taxon>
        <taxon>Flavobacteriia</taxon>
        <taxon>Flavobacteriales</taxon>
        <taxon>Flavobacteriaceae</taxon>
        <taxon>Psychroflexus</taxon>
    </lineage>
</organism>
<feature type="chain" id="PRO_5003879007" description="Secreted protein" evidence="1">
    <location>
        <begin position="22"/>
        <end position="252"/>
    </location>
</feature>
<proteinExistence type="predicted"/>
<protein>
    <recommendedName>
        <fullName evidence="4">Secreted protein</fullName>
    </recommendedName>
</protein>
<keyword evidence="1" id="KW-0732">Signal</keyword>
<feature type="signal peptide" evidence="1">
    <location>
        <begin position="1"/>
        <end position="21"/>
    </location>
</feature>
<evidence type="ECO:0000313" key="3">
    <source>
        <dbReference type="Proteomes" id="UP000008514"/>
    </source>
</evidence>
<accession>K4IE15</accession>
<gene>
    <name evidence="2" type="ordered locus">P700755_001805</name>
</gene>
<dbReference type="HOGENOM" id="CLU_1102101_0_0_10"/>
<dbReference type="AlphaFoldDB" id="K4IE15"/>
<dbReference type="STRING" id="313595.P700755_001805"/>
<evidence type="ECO:0000313" key="2">
    <source>
        <dbReference type="EMBL" id="AFU68639.1"/>
    </source>
</evidence>
<dbReference type="KEGG" id="ptq:P700755_001805"/>
<dbReference type="Proteomes" id="UP000008514">
    <property type="component" value="Chromosome"/>
</dbReference>
<keyword evidence="3" id="KW-1185">Reference proteome</keyword>
<reference evidence="2" key="2">
    <citation type="submission" date="2012-09" db="EMBL/GenBank/DDBJ databases">
        <title>The complete sequence of Psychroflexus torquis an extreme psychrophile from sea-ice that is stimulated by light.</title>
        <authorList>
            <person name="Feng S."/>
            <person name="Powell S.M."/>
            <person name="Bowman J.P."/>
        </authorList>
    </citation>
    <scope>NUCLEOTIDE SEQUENCE [LARGE SCALE GENOMIC DNA]</scope>
    <source>
        <strain evidence="2">ATCC 700755</strain>
    </source>
</reference>
<evidence type="ECO:0008006" key="4">
    <source>
        <dbReference type="Google" id="ProtNLM"/>
    </source>
</evidence>
<name>K4IE15_PSYTT</name>
<evidence type="ECO:0000256" key="1">
    <source>
        <dbReference type="SAM" id="SignalP"/>
    </source>
</evidence>